<dbReference type="PANTHER" id="PTHR47338">
    <property type="entry name" value="ZN(II)2CYS6 TRANSCRIPTION FACTOR (EUROFUNG)-RELATED"/>
    <property type="match status" value="1"/>
</dbReference>
<dbReference type="Proteomes" id="UP000465221">
    <property type="component" value="Unassembled WGS sequence"/>
</dbReference>
<accession>A0A8H3NX60</accession>
<comment type="caution">
    <text evidence="7">The sequence shown here is derived from an EMBL/GenBank/DDBJ whole genome shotgun (WGS) entry which is preliminary data.</text>
</comment>
<dbReference type="InterPro" id="IPR050815">
    <property type="entry name" value="TF_fung"/>
</dbReference>
<evidence type="ECO:0000313" key="7">
    <source>
        <dbReference type="EMBL" id="GFF37693.1"/>
    </source>
</evidence>
<dbReference type="InterPro" id="IPR001138">
    <property type="entry name" value="Zn2Cys6_DnaBD"/>
</dbReference>
<name>A0A8H3NX60_9EURO</name>
<dbReference type="CDD" id="cd00067">
    <property type="entry name" value="GAL4"/>
    <property type="match status" value="1"/>
</dbReference>
<gene>
    <name evidence="7" type="ORF">IFM46972_05301</name>
</gene>
<evidence type="ECO:0000256" key="3">
    <source>
        <dbReference type="ARBA" id="ARBA00023015"/>
    </source>
</evidence>
<evidence type="ECO:0000256" key="4">
    <source>
        <dbReference type="ARBA" id="ARBA00023163"/>
    </source>
</evidence>
<organism evidence="7 8">
    <name type="scientific">Aspergillus udagawae</name>
    <dbReference type="NCBI Taxonomy" id="91492"/>
    <lineage>
        <taxon>Eukaryota</taxon>
        <taxon>Fungi</taxon>
        <taxon>Dikarya</taxon>
        <taxon>Ascomycota</taxon>
        <taxon>Pezizomycotina</taxon>
        <taxon>Eurotiomycetes</taxon>
        <taxon>Eurotiomycetidae</taxon>
        <taxon>Eurotiales</taxon>
        <taxon>Aspergillaceae</taxon>
        <taxon>Aspergillus</taxon>
        <taxon>Aspergillus subgen. Fumigati</taxon>
    </lineage>
</organism>
<evidence type="ECO:0000256" key="5">
    <source>
        <dbReference type="ARBA" id="ARBA00023242"/>
    </source>
</evidence>
<dbReference type="EMBL" id="BLKC01000032">
    <property type="protein sequence ID" value="GFF37693.1"/>
    <property type="molecule type" value="Genomic_DNA"/>
</dbReference>
<proteinExistence type="predicted"/>
<dbReference type="AlphaFoldDB" id="A0A8H3NX60"/>
<keyword evidence="5" id="KW-0539">Nucleus</keyword>
<dbReference type="GO" id="GO:0005634">
    <property type="term" value="C:nucleus"/>
    <property type="evidence" value="ECO:0007669"/>
    <property type="project" value="UniProtKB-SubCell"/>
</dbReference>
<feature type="compositionally biased region" description="Low complexity" evidence="6">
    <location>
        <begin position="103"/>
        <end position="126"/>
    </location>
</feature>
<dbReference type="GO" id="GO:0000981">
    <property type="term" value="F:DNA-binding transcription factor activity, RNA polymerase II-specific"/>
    <property type="evidence" value="ECO:0007669"/>
    <property type="project" value="InterPro"/>
</dbReference>
<evidence type="ECO:0000256" key="6">
    <source>
        <dbReference type="SAM" id="MobiDB-lite"/>
    </source>
</evidence>
<evidence type="ECO:0000256" key="1">
    <source>
        <dbReference type="ARBA" id="ARBA00004123"/>
    </source>
</evidence>
<keyword evidence="4" id="KW-0804">Transcription</keyword>
<keyword evidence="3" id="KW-0805">Transcription regulation</keyword>
<keyword evidence="2" id="KW-0479">Metal-binding</keyword>
<feature type="region of interest" description="Disordered" evidence="6">
    <location>
        <begin position="1"/>
        <end position="34"/>
    </location>
</feature>
<dbReference type="CDD" id="cd12148">
    <property type="entry name" value="fungal_TF_MHR"/>
    <property type="match status" value="1"/>
</dbReference>
<reference evidence="7 8" key="1">
    <citation type="submission" date="2020-01" db="EMBL/GenBank/DDBJ databases">
        <title>Draft genome sequence of Aspergillus udagawae IFM 46972.</title>
        <authorList>
            <person name="Takahashi H."/>
            <person name="Yaguchi T."/>
        </authorList>
    </citation>
    <scope>NUCLEOTIDE SEQUENCE [LARGE SCALE GENOMIC DNA]</scope>
    <source>
        <strain evidence="7 8">IFM 46972</strain>
    </source>
</reference>
<dbReference type="GO" id="GO:0008270">
    <property type="term" value="F:zinc ion binding"/>
    <property type="evidence" value="ECO:0007669"/>
    <property type="project" value="InterPro"/>
</dbReference>
<evidence type="ECO:0000256" key="2">
    <source>
        <dbReference type="ARBA" id="ARBA00022723"/>
    </source>
</evidence>
<dbReference type="PANTHER" id="PTHR47338:SF4">
    <property type="entry name" value="ZN(II)2CYS6 TRANSCRIPTION FACTOR (EUROFUNG)"/>
    <property type="match status" value="1"/>
</dbReference>
<feature type="region of interest" description="Disordered" evidence="6">
    <location>
        <begin position="65"/>
        <end position="130"/>
    </location>
</feature>
<feature type="compositionally biased region" description="Basic and acidic residues" evidence="6">
    <location>
        <begin position="65"/>
        <end position="75"/>
    </location>
</feature>
<evidence type="ECO:0000313" key="8">
    <source>
        <dbReference type="Proteomes" id="UP000465221"/>
    </source>
</evidence>
<comment type="subcellular location">
    <subcellularLocation>
        <location evidence="1">Nucleus</location>
    </subcellularLocation>
</comment>
<protein>
    <submittedName>
        <fullName evidence="7">Uncharacterized transcriptional regulatory protein C1683.13c</fullName>
    </submittedName>
</protein>
<sequence>MSSAITRPAVSIDRLTPRRVTAEPRESMNCKSCRKRKIKCNHAVPKKRGPKTDVLEALLKRVDGLEKRLQDENKKPISPTSPSEPDKEPPDPAASMHALARASTSSTSTTNIPASEPFSRPFSFPSQPSPPVHHFALPESMLDAYFTRIHGKPYFILDESVTRQSHQMGQLPAALSMAIYAITLRYTSSPNTPQQSLRMALDYALQARRMVDLDQPTMDGLQALLLLSQTYFAHGLGKKAYMTFSMPTIAS</sequence>